<gene>
    <name evidence="2" type="ORF">A3B86_02410</name>
</gene>
<proteinExistence type="predicted"/>
<comment type="caution">
    <text evidence="2">The sequence shown here is derived from an EMBL/GenBank/DDBJ whole genome shotgun (WGS) entry which is preliminary data.</text>
</comment>
<dbReference type="InterPro" id="IPR002934">
    <property type="entry name" value="Polymerase_NTP_transf_dom"/>
</dbReference>
<protein>
    <recommendedName>
        <fullName evidence="1">Polymerase nucleotidyl transferase domain-containing protein</fullName>
    </recommendedName>
</protein>
<name>A0A1F8F3F4_9BACT</name>
<evidence type="ECO:0000259" key="1">
    <source>
        <dbReference type="Pfam" id="PF01909"/>
    </source>
</evidence>
<accession>A0A1F8F3F4</accession>
<sequence length="330" mass="38448">MTYLRNSILATLVYYDTLEHPLTFSEIHGNLINPSRISMFKSGIGEISLNEVKEELNKLVASEIIGQEDEFYFLRGRREIYDARIQAQNIAYHKRKKFLKLVKFLALAPYLRGVFASGSLALGNTDEESDFDVLIIAQSGRLYTCRLFLWLITSVLGVRRKKHEKVAPDKFCFNHFITDRSLQIKHESLFNAQTYANLKPAMIERDLVERFYDANLWINNYLYNFKPKKKLVEKSVNPGRIFLSVAGFFEFILNSDLGDFFEDLVKKIQQNKIKTNPVTYESGGRIVFNDYELEFHPRSFEKFVLEKYNQNLNKLGVVTYIKEKDSGLLQ</sequence>
<feature type="domain" description="Polymerase nucleotidyl transferase" evidence="1">
    <location>
        <begin position="96"/>
        <end position="141"/>
    </location>
</feature>
<evidence type="ECO:0000313" key="3">
    <source>
        <dbReference type="Proteomes" id="UP000176834"/>
    </source>
</evidence>
<dbReference type="AlphaFoldDB" id="A0A1F8F3F4"/>
<dbReference type="GO" id="GO:0016779">
    <property type="term" value="F:nucleotidyltransferase activity"/>
    <property type="evidence" value="ECO:0007669"/>
    <property type="project" value="InterPro"/>
</dbReference>
<dbReference type="Pfam" id="PF01909">
    <property type="entry name" value="NTP_transf_2"/>
    <property type="match status" value="1"/>
</dbReference>
<reference evidence="2 3" key="1">
    <citation type="journal article" date="2016" name="Nat. Commun.">
        <title>Thousands of microbial genomes shed light on interconnected biogeochemical processes in an aquifer system.</title>
        <authorList>
            <person name="Anantharaman K."/>
            <person name="Brown C.T."/>
            <person name="Hug L.A."/>
            <person name="Sharon I."/>
            <person name="Castelle C.J."/>
            <person name="Probst A.J."/>
            <person name="Thomas B.C."/>
            <person name="Singh A."/>
            <person name="Wilkins M.J."/>
            <person name="Karaoz U."/>
            <person name="Brodie E.L."/>
            <person name="Williams K.H."/>
            <person name="Hubbard S.S."/>
            <person name="Banfield J.F."/>
        </authorList>
    </citation>
    <scope>NUCLEOTIDE SEQUENCE [LARGE SCALE GENOMIC DNA]</scope>
</reference>
<evidence type="ECO:0000313" key="2">
    <source>
        <dbReference type="EMBL" id="OGN07667.1"/>
    </source>
</evidence>
<organism evidence="2 3">
    <name type="scientific">Candidatus Yanofskybacteria bacterium RIFCSPHIGHO2_02_FULL_38_22b</name>
    <dbReference type="NCBI Taxonomy" id="1802673"/>
    <lineage>
        <taxon>Bacteria</taxon>
        <taxon>Candidatus Yanofskyibacteriota</taxon>
    </lineage>
</organism>
<dbReference type="Proteomes" id="UP000176834">
    <property type="component" value="Unassembled WGS sequence"/>
</dbReference>
<dbReference type="EMBL" id="MGJN01000003">
    <property type="protein sequence ID" value="OGN07667.1"/>
    <property type="molecule type" value="Genomic_DNA"/>
</dbReference>